<organism evidence="1 2">
    <name type="scientific">Solanum tuberosum</name>
    <name type="common">Potato</name>
    <dbReference type="NCBI Taxonomy" id="4113"/>
    <lineage>
        <taxon>Eukaryota</taxon>
        <taxon>Viridiplantae</taxon>
        <taxon>Streptophyta</taxon>
        <taxon>Embryophyta</taxon>
        <taxon>Tracheophyta</taxon>
        <taxon>Spermatophyta</taxon>
        <taxon>Magnoliopsida</taxon>
        <taxon>eudicotyledons</taxon>
        <taxon>Gunneridae</taxon>
        <taxon>Pentapetalae</taxon>
        <taxon>asterids</taxon>
        <taxon>lamiids</taxon>
        <taxon>Solanales</taxon>
        <taxon>Solanaceae</taxon>
        <taxon>Solanoideae</taxon>
        <taxon>Solaneae</taxon>
        <taxon>Solanum</taxon>
    </lineage>
</organism>
<reference evidence="1" key="2">
    <citation type="submission" date="2015-06" db="UniProtKB">
        <authorList>
            <consortium name="EnsemblPlants"/>
        </authorList>
    </citation>
    <scope>IDENTIFICATION</scope>
    <source>
        <strain evidence="1">DM1-3 516 R44</strain>
    </source>
</reference>
<dbReference type="PaxDb" id="4113-PGSC0003DMT400091957"/>
<dbReference type="InParanoid" id="M1DNS6"/>
<dbReference type="HOGENOM" id="CLU_2254971_0_0_1"/>
<evidence type="ECO:0000313" key="1">
    <source>
        <dbReference type="EnsemblPlants" id="PGSC0003DMT400091957"/>
    </source>
</evidence>
<name>M1DNS6_SOLTU</name>
<accession>M1DNS6</accession>
<protein>
    <submittedName>
        <fullName evidence="1">Uncharacterized protein</fullName>
    </submittedName>
</protein>
<evidence type="ECO:0000313" key="2">
    <source>
        <dbReference type="Proteomes" id="UP000011115"/>
    </source>
</evidence>
<dbReference type="Gramene" id="PGSC0003DMT400091957">
    <property type="protein sequence ID" value="PGSC0003DMT400091957"/>
    <property type="gene ID" value="PGSC0003DMG400041528"/>
</dbReference>
<keyword evidence="2" id="KW-1185">Reference proteome</keyword>
<dbReference type="Proteomes" id="UP000011115">
    <property type="component" value="Unassembled WGS sequence"/>
</dbReference>
<sequence>MEKVTEDQRIKPRPYRTWGTSQKLMGDAIKLSKTRTEENERRRKNFVVNEDQVADVELVDDSKDKKDSEIVSIDVVAAVERRIIVAQVAMNLFELHYCSLSLVL</sequence>
<proteinExistence type="predicted"/>
<dbReference type="EnsemblPlants" id="PGSC0003DMT400091957">
    <property type="protein sequence ID" value="PGSC0003DMT400091957"/>
    <property type="gene ID" value="PGSC0003DMG400041528"/>
</dbReference>
<reference evidence="2" key="1">
    <citation type="journal article" date="2011" name="Nature">
        <title>Genome sequence and analysis of the tuber crop potato.</title>
        <authorList>
            <consortium name="The Potato Genome Sequencing Consortium"/>
        </authorList>
    </citation>
    <scope>NUCLEOTIDE SEQUENCE [LARGE SCALE GENOMIC DNA]</scope>
    <source>
        <strain evidence="2">cv. DM1-3 516 R44</strain>
    </source>
</reference>
<dbReference type="AlphaFoldDB" id="M1DNS6"/>